<organism evidence="1">
    <name type="scientific">bioreactor metagenome</name>
    <dbReference type="NCBI Taxonomy" id="1076179"/>
    <lineage>
        <taxon>unclassified sequences</taxon>
        <taxon>metagenomes</taxon>
        <taxon>ecological metagenomes</taxon>
    </lineage>
</organism>
<dbReference type="EMBL" id="VSSQ01048088">
    <property type="protein sequence ID" value="MPN02130.1"/>
    <property type="molecule type" value="Genomic_DNA"/>
</dbReference>
<comment type="caution">
    <text evidence="1">The sequence shown here is derived from an EMBL/GenBank/DDBJ whole genome shotgun (WGS) entry which is preliminary data.</text>
</comment>
<sequence length="86" mass="9942">MRNIDNGNALFTQSLNDRKQPLNLRFGERCGRFIHDDDLGLCRNRLCNLNNLFFGNTKTTHALFRADTGFEIFQNCDNLLDLVGFM</sequence>
<protein>
    <submittedName>
        <fullName evidence="1">Uncharacterized protein</fullName>
    </submittedName>
</protein>
<evidence type="ECO:0000313" key="1">
    <source>
        <dbReference type="EMBL" id="MPN02130.1"/>
    </source>
</evidence>
<gene>
    <name evidence="1" type="ORF">SDC9_149343</name>
</gene>
<accession>A0A645ELC4</accession>
<proteinExistence type="predicted"/>
<name>A0A645ELC4_9ZZZZ</name>
<dbReference type="AlphaFoldDB" id="A0A645ELC4"/>
<reference evidence="1" key="1">
    <citation type="submission" date="2019-08" db="EMBL/GenBank/DDBJ databases">
        <authorList>
            <person name="Kucharzyk K."/>
            <person name="Murdoch R.W."/>
            <person name="Higgins S."/>
            <person name="Loffler F."/>
        </authorList>
    </citation>
    <scope>NUCLEOTIDE SEQUENCE</scope>
</reference>